<name>A0A7W7LTA0_9ACTN</name>
<dbReference type="Pfam" id="PF19534">
    <property type="entry name" value="DUF6059"/>
    <property type="match status" value="1"/>
</dbReference>
<feature type="region of interest" description="Disordered" evidence="1">
    <location>
        <begin position="57"/>
        <end position="78"/>
    </location>
</feature>
<gene>
    <name evidence="2" type="ORF">FHS39_004263</name>
</gene>
<evidence type="ECO:0000313" key="3">
    <source>
        <dbReference type="Proteomes" id="UP000556084"/>
    </source>
</evidence>
<organism evidence="2 3">
    <name type="scientific">Streptomyces olivoverticillatus</name>
    <dbReference type="NCBI Taxonomy" id="66427"/>
    <lineage>
        <taxon>Bacteria</taxon>
        <taxon>Bacillati</taxon>
        <taxon>Actinomycetota</taxon>
        <taxon>Actinomycetes</taxon>
        <taxon>Kitasatosporales</taxon>
        <taxon>Streptomycetaceae</taxon>
        <taxon>Streptomyces</taxon>
    </lineage>
</organism>
<evidence type="ECO:0000256" key="1">
    <source>
        <dbReference type="SAM" id="MobiDB-lite"/>
    </source>
</evidence>
<comment type="caution">
    <text evidence="2">The sequence shown here is derived from an EMBL/GenBank/DDBJ whole genome shotgun (WGS) entry which is preliminary data.</text>
</comment>
<dbReference type="InterPro" id="IPR045701">
    <property type="entry name" value="DUF6059"/>
</dbReference>
<proteinExistence type="predicted"/>
<dbReference type="RefSeq" id="WP_184350992.1">
    <property type="nucleotide sequence ID" value="NZ_JACHJH010000006.1"/>
</dbReference>
<sequence>MLRTMLRALGSALFQGFRALGALYFPMPPCPESYGGPPPCLSEPPPGSPERLLLGVPPTPAERGLFGQLGGDPPWPGR</sequence>
<accession>A0A7W7LTA0</accession>
<keyword evidence="3" id="KW-1185">Reference proteome</keyword>
<dbReference type="EMBL" id="JACHJH010000006">
    <property type="protein sequence ID" value="MBB4895196.1"/>
    <property type="molecule type" value="Genomic_DNA"/>
</dbReference>
<evidence type="ECO:0000313" key="2">
    <source>
        <dbReference type="EMBL" id="MBB4895196.1"/>
    </source>
</evidence>
<protein>
    <submittedName>
        <fullName evidence="2">Uncharacterized protein</fullName>
    </submittedName>
</protein>
<dbReference type="Proteomes" id="UP000556084">
    <property type="component" value="Unassembled WGS sequence"/>
</dbReference>
<dbReference type="AlphaFoldDB" id="A0A7W7LTA0"/>
<reference evidence="2 3" key="1">
    <citation type="submission" date="2020-08" db="EMBL/GenBank/DDBJ databases">
        <title>Genomic Encyclopedia of Type Strains, Phase III (KMG-III): the genomes of soil and plant-associated and newly described type strains.</title>
        <authorList>
            <person name="Whitman W."/>
        </authorList>
    </citation>
    <scope>NUCLEOTIDE SEQUENCE [LARGE SCALE GENOMIC DNA]</scope>
    <source>
        <strain evidence="2 3">CECT 3266</strain>
    </source>
</reference>